<reference evidence="3" key="2">
    <citation type="journal article" date="2022" name="Microb. Genom.">
        <title>A chromosome-scale genome assembly of the tomato pathogen Cladosporium fulvum reveals a compartmentalized genome architecture and the presence of a dispensable chromosome.</title>
        <authorList>
            <person name="Zaccaron A.Z."/>
            <person name="Chen L.H."/>
            <person name="Samaras A."/>
            <person name="Stergiopoulos I."/>
        </authorList>
    </citation>
    <scope>NUCLEOTIDE SEQUENCE</scope>
    <source>
        <strain evidence="3">Race5_Kim</strain>
    </source>
</reference>
<evidence type="ECO:0000256" key="1">
    <source>
        <dbReference type="PROSITE-ProRule" id="PRU00023"/>
    </source>
</evidence>
<feature type="compositionally biased region" description="Basic and acidic residues" evidence="2">
    <location>
        <begin position="64"/>
        <end position="77"/>
    </location>
</feature>
<dbReference type="InterPro" id="IPR002110">
    <property type="entry name" value="Ankyrin_rpt"/>
</dbReference>
<evidence type="ECO:0000313" key="4">
    <source>
        <dbReference type="Proteomes" id="UP000756132"/>
    </source>
</evidence>
<evidence type="ECO:0000313" key="3">
    <source>
        <dbReference type="EMBL" id="UJO11250.1"/>
    </source>
</evidence>
<dbReference type="Gene3D" id="1.25.40.20">
    <property type="entry name" value="Ankyrin repeat-containing domain"/>
    <property type="match status" value="1"/>
</dbReference>
<feature type="repeat" description="ANK" evidence="1">
    <location>
        <begin position="416"/>
        <end position="448"/>
    </location>
</feature>
<organism evidence="3 4">
    <name type="scientific">Passalora fulva</name>
    <name type="common">Tomato leaf mold</name>
    <name type="synonym">Cladosporium fulvum</name>
    <dbReference type="NCBI Taxonomy" id="5499"/>
    <lineage>
        <taxon>Eukaryota</taxon>
        <taxon>Fungi</taxon>
        <taxon>Dikarya</taxon>
        <taxon>Ascomycota</taxon>
        <taxon>Pezizomycotina</taxon>
        <taxon>Dothideomycetes</taxon>
        <taxon>Dothideomycetidae</taxon>
        <taxon>Mycosphaerellales</taxon>
        <taxon>Mycosphaerellaceae</taxon>
        <taxon>Fulvia</taxon>
    </lineage>
</organism>
<feature type="compositionally biased region" description="Basic and acidic residues" evidence="2">
    <location>
        <begin position="772"/>
        <end position="803"/>
    </location>
</feature>
<feature type="compositionally biased region" description="Basic and acidic residues" evidence="2">
    <location>
        <begin position="155"/>
        <end position="171"/>
    </location>
</feature>
<feature type="compositionally biased region" description="Basic and acidic residues" evidence="2">
    <location>
        <begin position="96"/>
        <end position="115"/>
    </location>
</feature>
<dbReference type="InterPro" id="IPR036770">
    <property type="entry name" value="Ankyrin_rpt-contain_sf"/>
</dbReference>
<keyword evidence="4" id="KW-1185">Reference proteome</keyword>
<evidence type="ECO:0000256" key="2">
    <source>
        <dbReference type="SAM" id="MobiDB-lite"/>
    </source>
</evidence>
<dbReference type="RefSeq" id="XP_047755616.1">
    <property type="nucleotide sequence ID" value="XM_047900937.1"/>
</dbReference>
<dbReference type="SUPFAM" id="SSF48403">
    <property type="entry name" value="Ankyrin repeat"/>
    <property type="match status" value="1"/>
</dbReference>
<gene>
    <name evidence="3" type="ORF">CLAFUR5_01789</name>
</gene>
<proteinExistence type="predicted"/>
<protein>
    <recommendedName>
        <fullName evidence="5">Ankyrin repeat protein</fullName>
    </recommendedName>
</protein>
<keyword evidence="1" id="KW-0040">ANK repeat</keyword>
<sequence length="1121" mass="124873">MNGSTSPDPLTAEAYASVSSGRDEIAVAKPNGVRSPDNNAHVAAKRLKSSPPRPASSGKGASPRLKDASPRDQRPVADGDDDAAGESEAETLIDSPVKKKQEAEKQNNAPKADRPLKHRIGSLPVPSGNDDEDDSANVSPAPSTSVSVEQTTLTREAKDEDMKDDSDKDADGESDTGSLSDPDSEASDAPSQRSLNSRAASERPDYNRHDAHSPNPRKRKHRASSVSLPNKRPSLNTPKRRLRGLHSEEVGRSEQSLSPKLRSHRRAVSTQSAFMDGSIEGGANRKRRAGTQGPVKESKLIKGWEEESVSSETTSHGHDPQRPRRGIGRSTSTPGRPAGRKPKPHVNKYGFTRLAEACEANDLDLVKEWREKDPDQLELAEFAGNKPLQIAALNGNVEVVDYLIDQGCQIDCANVDKDTPLIDAAENGHLDVVNSLLRAGVDPLRQNLKGQQALDVVTDDTDDADEIRAALRQAIDKWNSTGAKQKREEEEEMRHRAGPSKELHFMARTYENLLRLVQINDRTGVREFLDARVMVDNNVVAAAAKTGDTYLVNMLLAEMTEKKALQKPEKPLLSVLGTSHTEMVRSLTELDNFNPLWRNRQGKTWPEIAEERHGPNWREEKELLDRLYDQSAATKERRSSSPVTKRDSGKRRFAHRAPDEEEDSDEQEQAPRRKNGRKLMSKKDLRAARGQAASDESSYESSSEIPTPAEPVEEVSMKPPESPATKRTPTRSRTKSFSAQPTELPSPRTRRRSSSFRGMIEQPLSTVEENMEDKAAAEKQRQDEDRRAAEVAQELELKRKQEEAAAAEVAARRAAEEKARQAEEDRMAEEARREEEMRQAEEARIADEERTRQLAEQQRRDKSKDKHRADILAGLPKAISYVLDPRTDFDIESKRGKSHIWRYFTRIQVLSEEEYDPLAECSDTNIPTYWVPNVLVAPLLGPAGIELFVHGDHESFADSLAGKWLTKDFPMKRLPLLKTFMDILPPPGFEIQPTFDETGRSLLSKQEQAQRTRSLLEGVAAAKRALTAGPASLRYVRLEDVLANIHPSLNGYKVDIRFDHLPLSIRPPPAKDGFPGGIGREPQARTFTVGSTPNVSEFLCRPIRRKRDPANMTDVRVVHEK</sequence>
<evidence type="ECO:0008006" key="5">
    <source>
        <dbReference type="Google" id="ProtNLM"/>
    </source>
</evidence>
<feature type="region of interest" description="Disordered" evidence="2">
    <location>
        <begin position="26"/>
        <end position="346"/>
    </location>
</feature>
<accession>A0A9Q8P2S5</accession>
<dbReference type="AlphaFoldDB" id="A0A9Q8P2S5"/>
<feature type="compositionally biased region" description="Basic and acidic residues" evidence="2">
    <location>
        <begin position="810"/>
        <end position="867"/>
    </location>
</feature>
<feature type="compositionally biased region" description="Basic and acidic residues" evidence="2">
    <location>
        <begin position="296"/>
        <end position="305"/>
    </location>
</feature>
<dbReference type="OrthoDB" id="194358at2759"/>
<feature type="compositionally biased region" description="Acidic residues" evidence="2">
    <location>
        <begin position="659"/>
        <end position="668"/>
    </location>
</feature>
<feature type="compositionally biased region" description="Basic and acidic residues" evidence="2">
    <location>
        <begin position="200"/>
        <end position="212"/>
    </location>
</feature>
<dbReference type="PANTHER" id="PTHR24149">
    <property type="entry name" value="ANKYRIN REPEAT DOMAIN-CONTAINING PROTEIN 12"/>
    <property type="match status" value="1"/>
</dbReference>
<dbReference type="Proteomes" id="UP000756132">
    <property type="component" value="Chromosome 1"/>
</dbReference>
<feature type="compositionally biased region" description="Acidic residues" evidence="2">
    <location>
        <begin position="78"/>
        <end position="91"/>
    </location>
</feature>
<dbReference type="GO" id="GO:0005654">
    <property type="term" value="C:nucleoplasm"/>
    <property type="evidence" value="ECO:0007669"/>
    <property type="project" value="TreeGrafter"/>
</dbReference>
<feature type="repeat" description="ANK" evidence="1">
    <location>
        <begin position="383"/>
        <end position="415"/>
    </location>
</feature>
<dbReference type="PANTHER" id="PTHR24149:SF14">
    <property type="entry name" value="ANKYRIN REPEAT DOMAIN 12"/>
    <property type="match status" value="1"/>
</dbReference>
<dbReference type="EMBL" id="CP090163">
    <property type="protein sequence ID" value="UJO11250.1"/>
    <property type="molecule type" value="Genomic_DNA"/>
</dbReference>
<dbReference type="Pfam" id="PF12796">
    <property type="entry name" value="Ank_2"/>
    <property type="match status" value="1"/>
</dbReference>
<reference evidence="3" key="1">
    <citation type="submission" date="2021-12" db="EMBL/GenBank/DDBJ databases">
        <authorList>
            <person name="Zaccaron A."/>
            <person name="Stergiopoulos I."/>
        </authorList>
    </citation>
    <scope>NUCLEOTIDE SEQUENCE</scope>
    <source>
        <strain evidence="3">Race5_Kim</strain>
    </source>
</reference>
<dbReference type="GeneID" id="71981667"/>
<dbReference type="PROSITE" id="PS50297">
    <property type="entry name" value="ANK_REP_REGION"/>
    <property type="match status" value="2"/>
</dbReference>
<name>A0A9Q8P2S5_PASFU</name>
<dbReference type="SMART" id="SM00248">
    <property type="entry name" value="ANK"/>
    <property type="match status" value="4"/>
</dbReference>
<dbReference type="InterPro" id="IPR053210">
    <property type="entry name" value="ANKRD12"/>
</dbReference>
<feature type="compositionally biased region" description="Low complexity" evidence="2">
    <location>
        <begin position="694"/>
        <end position="704"/>
    </location>
</feature>
<feature type="region of interest" description="Disordered" evidence="2">
    <location>
        <begin position="630"/>
        <end position="867"/>
    </location>
</feature>
<feature type="compositionally biased region" description="Polar residues" evidence="2">
    <location>
        <begin position="224"/>
        <end position="237"/>
    </location>
</feature>
<dbReference type="PROSITE" id="PS50088">
    <property type="entry name" value="ANK_REPEAT"/>
    <property type="match status" value="2"/>
</dbReference>
<feature type="compositionally biased region" description="Basic and acidic residues" evidence="2">
    <location>
        <begin position="630"/>
        <end position="647"/>
    </location>
</feature>
<feature type="compositionally biased region" description="Polar residues" evidence="2">
    <location>
        <begin position="136"/>
        <end position="154"/>
    </location>
</feature>
<dbReference type="KEGG" id="ffu:CLAFUR5_01789"/>